<sequence length="279" mass="29909">MSLSLSLWVLFGAMLHAAWNTLIKGGQDKLLDTLLVAVGAMLLALPGLWLLPPPLPAAWPYLVGSIAIHVLYFYLIIHAYRYGDLSVVYPLMRGGAPLLTSLVAVLLLGEHVSTTGLLGISLLCGGIALLAVGQWRHGADRRAVWFGLANAVVIVCYTLFDGLGARQAGHAASYTAWLFAFNALPLLAIGVWLRRATLLGQLRQGYRRMLIGGGCSVGAYGIALWAMTQAPIALVAALRESSVLFAALFGAVWLKERLSIWRAAAAMAVFSGAWMIRQG</sequence>
<accession>A0A840MRK5</accession>
<keyword evidence="2" id="KW-1003">Cell membrane</keyword>
<dbReference type="GO" id="GO:0022857">
    <property type="term" value="F:transmembrane transporter activity"/>
    <property type="evidence" value="ECO:0007669"/>
    <property type="project" value="InterPro"/>
</dbReference>
<keyword evidence="5" id="KW-0441">Lipid A biosynthesis</keyword>
<dbReference type="InterPro" id="IPR000620">
    <property type="entry name" value="EamA_dom"/>
</dbReference>
<name>A0A840MRK5_9PROT</name>
<feature type="transmembrane region" description="Helical" evidence="11">
    <location>
        <begin position="205"/>
        <end position="226"/>
    </location>
</feature>
<dbReference type="PANTHER" id="PTHR30561:SF9">
    <property type="entry name" value="4-AMINO-4-DEOXY-L-ARABINOSE-PHOSPHOUNDECAPRENOL FLIPPASE SUBUNIT ARNF-RELATED"/>
    <property type="match status" value="1"/>
</dbReference>
<dbReference type="PANTHER" id="PTHR30561">
    <property type="entry name" value="SMR FAMILY PROTON-DEPENDENT DRUG EFFLUX TRANSPORTER SUGE"/>
    <property type="match status" value="1"/>
</dbReference>
<evidence type="ECO:0000256" key="9">
    <source>
        <dbReference type="ARBA" id="ARBA00023098"/>
    </source>
</evidence>
<keyword evidence="7" id="KW-0448">Lipopolysaccharide biosynthesis</keyword>
<protein>
    <submittedName>
        <fullName evidence="13">Drug/metabolite transporter (DMT)-like permease</fullName>
    </submittedName>
</protein>
<evidence type="ECO:0000256" key="10">
    <source>
        <dbReference type="ARBA" id="ARBA00023136"/>
    </source>
</evidence>
<evidence type="ECO:0000313" key="14">
    <source>
        <dbReference type="Proteomes" id="UP000575898"/>
    </source>
</evidence>
<evidence type="ECO:0000256" key="3">
    <source>
        <dbReference type="ARBA" id="ARBA00022516"/>
    </source>
</evidence>
<feature type="transmembrane region" description="Helical" evidence="11">
    <location>
        <begin position="260"/>
        <end position="276"/>
    </location>
</feature>
<reference evidence="13 14" key="1">
    <citation type="submission" date="2020-08" db="EMBL/GenBank/DDBJ databases">
        <title>Genomic Encyclopedia of Type Strains, Phase IV (KMG-IV): sequencing the most valuable type-strain genomes for metagenomic binning, comparative biology and taxonomic classification.</title>
        <authorList>
            <person name="Goeker M."/>
        </authorList>
    </citation>
    <scope>NUCLEOTIDE SEQUENCE [LARGE SCALE GENOMIC DNA]</scope>
    <source>
        <strain evidence="13 14">DSM 27165</strain>
    </source>
</reference>
<feature type="transmembrane region" description="Helical" evidence="11">
    <location>
        <begin position="30"/>
        <end position="51"/>
    </location>
</feature>
<keyword evidence="4" id="KW-0997">Cell inner membrane</keyword>
<keyword evidence="3" id="KW-0444">Lipid biosynthesis</keyword>
<comment type="subcellular location">
    <subcellularLocation>
        <location evidence="1">Cell membrane</location>
        <topology evidence="1">Multi-pass membrane protein</topology>
    </subcellularLocation>
</comment>
<evidence type="ECO:0000256" key="2">
    <source>
        <dbReference type="ARBA" id="ARBA00022475"/>
    </source>
</evidence>
<dbReference type="GO" id="GO:0009245">
    <property type="term" value="P:lipid A biosynthetic process"/>
    <property type="evidence" value="ECO:0007669"/>
    <property type="project" value="UniProtKB-KW"/>
</dbReference>
<dbReference type="Proteomes" id="UP000575898">
    <property type="component" value="Unassembled WGS sequence"/>
</dbReference>
<keyword evidence="14" id="KW-1185">Reference proteome</keyword>
<keyword evidence="9" id="KW-0443">Lipid metabolism</keyword>
<evidence type="ECO:0000256" key="7">
    <source>
        <dbReference type="ARBA" id="ARBA00022985"/>
    </source>
</evidence>
<proteinExistence type="predicted"/>
<feature type="domain" description="EamA" evidence="12">
    <location>
        <begin position="143"/>
        <end position="276"/>
    </location>
</feature>
<feature type="transmembrane region" description="Helical" evidence="11">
    <location>
        <begin position="6"/>
        <end position="23"/>
    </location>
</feature>
<feature type="transmembrane region" description="Helical" evidence="11">
    <location>
        <begin position="144"/>
        <end position="160"/>
    </location>
</feature>
<feature type="transmembrane region" description="Helical" evidence="11">
    <location>
        <begin position="114"/>
        <end position="132"/>
    </location>
</feature>
<dbReference type="InterPro" id="IPR037185">
    <property type="entry name" value="EmrE-like"/>
</dbReference>
<dbReference type="EMBL" id="JACHHY010000019">
    <property type="protein sequence ID" value="MBB5019737.1"/>
    <property type="molecule type" value="Genomic_DNA"/>
</dbReference>
<evidence type="ECO:0000256" key="6">
    <source>
        <dbReference type="ARBA" id="ARBA00022692"/>
    </source>
</evidence>
<comment type="caution">
    <text evidence="13">The sequence shown here is derived from an EMBL/GenBank/DDBJ whole genome shotgun (WGS) entry which is preliminary data.</text>
</comment>
<evidence type="ECO:0000313" key="13">
    <source>
        <dbReference type="EMBL" id="MBB5019737.1"/>
    </source>
</evidence>
<dbReference type="InterPro" id="IPR000390">
    <property type="entry name" value="Small_drug/metabolite_transptr"/>
</dbReference>
<evidence type="ECO:0000256" key="4">
    <source>
        <dbReference type="ARBA" id="ARBA00022519"/>
    </source>
</evidence>
<keyword evidence="10 11" id="KW-0472">Membrane</keyword>
<feature type="transmembrane region" description="Helical" evidence="11">
    <location>
        <begin position="57"/>
        <end position="75"/>
    </location>
</feature>
<feature type="transmembrane region" description="Helical" evidence="11">
    <location>
        <begin position="232"/>
        <end position="253"/>
    </location>
</feature>
<feature type="transmembrane region" description="Helical" evidence="11">
    <location>
        <begin position="172"/>
        <end position="193"/>
    </location>
</feature>
<feature type="domain" description="EamA" evidence="12">
    <location>
        <begin position="7"/>
        <end position="130"/>
    </location>
</feature>
<keyword evidence="8 11" id="KW-1133">Transmembrane helix</keyword>
<keyword evidence="6 11" id="KW-0812">Transmembrane</keyword>
<evidence type="ECO:0000256" key="8">
    <source>
        <dbReference type="ARBA" id="ARBA00022989"/>
    </source>
</evidence>
<dbReference type="Pfam" id="PF00892">
    <property type="entry name" value="EamA"/>
    <property type="match status" value="2"/>
</dbReference>
<evidence type="ECO:0000256" key="11">
    <source>
        <dbReference type="SAM" id="Phobius"/>
    </source>
</evidence>
<evidence type="ECO:0000259" key="12">
    <source>
        <dbReference type="Pfam" id="PF00892"/>
    </source>
</evidence>
<dbReference type="RefSeq" id="WP_184041068.1">
    <property type="nucleotide sequence ID" value="NZ_JACHHY010000019.1"/>
</dbReference>
<dbReference type="AlphaFoldDB" id="A0A840MRK5"/>
<evidence type="ECO:0000256" key="5">
    <source>
        <dbReference type="ARBA" id="ARBA00022556"/>
    </source>
</evidence>
<gene>
    <name evidence="13" type="ORF">HNQ59_003045</name>
</gene>
<organism evidence="13 14">
    <name type="scientific">Chitinivorax tropicus</name>
    <dbReference type="NCBI Taxonomy" id="714531"/>
    <lineage>
        <taxon>Bacteria</taxon>
        <taxon>Pseudomonadati</taxon>
        <taxon>Pseudomonadota</taxon>
        <taxon>Betaproteobacteria</taxon>
        <taxon>Chitinivorax</taxon>
    </lineage>
</organism>
<evidence type="ECO:0000256" key="1">
    <source>
        <dbReference type="ARBA" id="ARBA00004651"/>
    </source>
</evidence>
<dbReference type="Gene3D" id="1.10.3730.20">
    <property type="match status" value="1"/>
</dbReference>
<dbReference type="GO" id="GO:0009103">
    <property type="term" value="P:lipopolysaccharide biosynthetic process"/>
    <property type="evidence" value="ECO:0007669"/>
    <property type="project" value="UniProtKB-KW"/>
</dbReference>
<dbReference type="GO" id="GO:0005886">
    <property type="term" value="C:plasma membrane"/>
    <property type="evidence" value="ECO:0007669"/>
    <property type="project" value="UniProtKB-SubCell"/>
</dbReference>
<dbReference type="SUPFAM" id="SSF103481">
    <property type="entry name" value="Multidrug resistance efflux transporter EmrE"/>
    <property type="match status" value="2"/>
</dbReference>
<feature type="transmembrane region" description="Helical" evidence="11">
    <location>
        <begin position="87"/>
        <end position="108"/>
    </location>
</feature>